<reference evidence="2" key="1">
    <citation type="journal article" date="2020" name="mSystems">
        <title>Genome- and Community-Level Interaction Insights into Carbon Utilization and Element Cycling Functions of Hydrothermarchaeota in Hydrothermal Sediment.</title>
        <authorList>
            <person name="Zhou Z."/>
            <person name="Liu Y."/>
            <person name="Xu W."/>
            <person name="Pan J."/>
            <person name="Luo Z.H."/>
            <person name="Li M."/>
        </authorList>
    </citation>
    <scope>NUCLEOTIDE SEQUENCE [LARGE SCALE GENOMIC DNA]</scope>
    <source>
        <strain evidence="2">SpSt-289</strain>
    </source>
</reference>
<dbReference type="AlphaFoldDB" id="A0A7C1FHF9"/>
<feature type="domain" description="Cupin type-2" evidence="1">
    <location>
        <begin position="48"/>
        <end position="116"/>
    </location>
</feature>
<dbReference type="SUPFAM" id="SSF51182">
    <property type="entry name" value="RmlC-like cupins"/>
    <property type="match status" value="1"/>
</dbReference>
<name>A0A7C1FHF9_9CHLR</name>
<dbReference type="InterPro" id="IPR013096">
    <property type="entry name" value="Cupin_2"/>
</dbReference>
<protein>
    <submittedName>
        <fullName evidence="2">Cupin domain-containing protein</fullName>
    </submittedName>
</protein>
<dbReference type="InterPro" id="IPR014710">
    <property type="entry name" value="RmlC-like_jellyroll"/>
</dbReference>
<organism evidence="2">
    <name type="scientific">Caldilinea aerophila</name>
    <dbReference type="NCBI Taxonomy" id="133453"/>
    <lineage>
        <taxon>Bacteria</taxon>
        <taxon>Bacillati</taxon>
        <taxon>Chloroflexota</taxon>
        <taxon>Caldilineae</taxon>
        <taxon>Caldilineales</taxon>
        <taxon>Caldilineaceae</taxon>
        <taxon>Caldilinea</taxon>
    </lineage>
</organism>
<dbReference type="EMBL" id="DSMG01000161">
    <property type="protein sequence ID" value="HDX32839.1"/>
    <property type="molecule type" value="Genomic_DNA"/>
</dbReference>
<gene>
    <name evidence="2" type="ORF">ENQ20_15330</name>
</gene>
<evidence type="ECO:0000259" key="1">
    <source>
        <dbReference type="Pfam" id="PF07883"/>
    </source>
</evidence>
<dbReference type="Pfam" id="PF07883">
    <property type="entry name" value="Cupin_2"/>
    <property type="match status" value="1"/>
</dbReference>
<dbReference type="InterPro" id="IPR011051">
    <property type="entry name" value="RmlC_Cupin_sf"/>
</dbReference>
<accession>A0A7C1FHF9</accession>
<dbReference type="CDD" id="cd02222">
    <property type="entry name" value="cupin_TM1459-like"/>
    <property type="match status" value="1"/>
</dbReference>
<evidence type="ECO:0000313" key="2">
    <source>
        <dbReference type="EMBL" id="HDX32839.1"/>
    </source>
</evidence>
<sequence length="146" mass="16950">MIFRAHLGDCRWDETPVLAYKQDGTTTFRHVTKQILFEGGQMEFQWRYFEVAPGGYSSLERHEHEHAVMVVRGKGRALVGDEVYDIRLYDLILVPPMTWHQFQPTGDEPLGFLCIVNAQRDRPQLPGHADLEMLRRNPEVAAFIRL</sequence>
<comment type="caution">
    <text evidence="2">The sequence shown here is derived from an EMBL/GenBank/DDBJ whole genome shotgun (WGS) entry which is preliminary data.</text>
</comment>
<proteinExistence type="predicted"/>
<dbReference type="Gene3D" id="2.60.120.10">
    <property type="entry name" value="Jelly Rolls"/>
    <property type="match status" value="1"/>
</dbReference>